<dbReference type="Proteomes" id="UP000449547">
    <property type="component" value="Unassembled WGS sequence"/>
</dbReference>
<name>A0A642UWJ8_DIURU</name>
<dbReference type="InterPro" id="IPR051807">
    <property type="entry name" value="Sec-metab_biosynth-assoc"/>
</dbReference>
<proteinExistence type="predicted"/>
<organism evidence="2 3">
    <name type="scientific">Diutina rugosa</name>
    <name type="common">Yeast</name>
    <name type="synonym">Candida rugosa</name>
    <dbReference type="NCBI Taxonomy" id="5481"/>
    <lineage>
        <taxon>Eukaryota</taxon>
        <taxon>Fungi</taxon>
        <taxon>Dikarya</taxon>
        <taxon>Ascomycota</taxon>
        <taxon>Saccharomycotina</taxon>
        <taxon>Pichiomycetes</taxon>
        <taxon>Debaryomycetaceae</taxon>
        <taxon>Diutina</taxon>
    </lineage>
</organism>
<dbReference type="SUPFAM" id="SSF54909">
    <property type="entry name" value="Dimeric alpha+beta barrel"/>
    <property type="match status" value="1"/>
</dbReference>
<reference evidence="2 3" key="1">
    <citation type="submission" date="2019-07" db="EMBL/GenBank/DDBJ databases">
        <title>Genome assembly of two rare yeast pathogens: Diutina rugosa and Trichomonascus ciferrii.</title>
        <authorList>
            <person name="Mixao V."/>
            <person name="Saus E."/>
            <person name="Hansen A."/>
            <person name="Lass-Flor C."/>
            <person name="Gabaldon T."/>
        </authorList>
    </citation>
    <scope>NUCLEOTIDE SEQUENCE [LARGE SCALE GENOMIC DNA]</scope>
    <source>
        <strain evidence="2 3">CBS 613</strain>
    </source>
</reference>
<dbReference type="AlphaFoldDB" id="A0A642UWJ8"/>
<dbReference type="RefSeq" id="XP_034012714.1">
    <property type="nucleotide sequence ID" value="XM_034155116.1"/>
</dbReference>
<accession>A0A642UWJ8</accession>
<dbReference type="GeneID" id="54781113"/>
<gene>
    <name evidence="2" type="ORF">DIURU_002462</name>
</gene>
<sequence length="115" mass="12890">MPQYNVIIYDRPDANRLEVRPKHFAGIPQLVEGGALLAGGAIFKDDSCSLDSFAGSWLHVEAETQQAVMEILKRDPYAVEGVWDLHNVIIHPMTAAVRLPVRFPGVDEKMYQKTK</sequence>
<dbReference type="OrthoDB" id="5519740at2759"/>
<comment type="caution">
    <text evidence="2">The sequence shown here is derived from an EMBL/GenBank/DDBJ whole genome shotgun (WGS) entry which is preliminary data.</text>
</comment>
<dbReference type="PANTHER" id="PTHR33606">
    <property type="entry name" value="PROTEIN YCII"/>
    <property type="match status" value="1"/>
</dbReference>
<dbReference type="Pfam" id="PF03795">
    <property type="entry name" value="YCII"/>
    <property type="match status" value="1"/>
</dbReference>
<evidence type="ECO:0000313" key="3">
    <source>
        <dbReference type="Proteomes" id="UP000449547"/>
    </source>
</evidence>
<dbReference type="EMBL" id="SWFT01000069">
    <property type="protein sequence ID" value="KAA8903300.1"/>
    <property type="molecule type" value="Genomic_DNA"/>
</dbReference>
<keyword evidence="3" id="KW-1185">Reference proteome</keyword>
<dbReference type="VEuPathDB" id="FungiDB:DIURU_002462"/>
<dbReference type="OMA" id="ESGNWKM"/>
<protein>
    <recommendedName>
        <fullName evidence="1">YCII-related domain-containing protein</fullName>
    </recommendedName>
</protein>
<evidence type="ECO:0000313" key="2">
    <source>
        <dbReference type="EMBL" id="KAA8903300.1"/>
    </source>
</evidence>
<dbReference type="InterPro" id="IPR005545">
    <property type="entry name" value="YCII"/>
</dbReference>
<evidence type="ECO:0000259" key="1">
    <source>
        <dbReference type="Pfam" id="PF03795"/>
    </source>
</evidence>
<dbReference type="InterPro" id="IPR011008">
    <property type="entry name" value="Dimeric_a/b-barrel"/>
</dbReference>
<feature type="domain" description="YCII-related" evidence="1">
    <location>
        <begin position="4"/>
        <end position="88"/>
    </location>
</feature>
<dbReference type="PANTHER" id="PTHR33606:SF3">
    <property type="entry name" value="PROTEIN YCII"/>
    <property type="match status" value="1"/>
</dbReference>
<dbReference type="Gene3D" id="3.30.70.1060">
    <property type="entry name" value="Dimeric alpha+beta barrel"/>
    <property type="match status" value="1"/>
</dbReference>